<accession>A0A1D7V0G6</accession>
<protein>
    <submittedName>
        <fullName evidence="2">Uncharacterized protein</fullName>
    </submittedName>
</protein>
<organism evidence="2 3">
    <name type="scientific">Leptospira tipperaryensis</name>
    <dbReference type="NCBI Taxonomy" id="2564040"/>
    <lineage>
        <taxon>Bacteria</taxon>
        <taxon>Pseudomonadati</taxon>
        <taxon>Spirochaetota</taxon>
        <taxon>Spirochaetia</taxon>
        <taxon>Leptospirales</taxon>
        <taxon>Leptospiraceae</taxon>
        <taxon>Leptospira</taxon>
    </lineage>
</organism>
<dbReference type="KEGG" id="laj:A0128_16615"/>
<dbReference type="RefSeq" id="WP_069608526.1">
    <property type="nucleotide sequence ID" value="NZ_CP015217.1"/>
</dbReference>
<dbReference type="AlphaFoldDB" id="A0A1D7V0G6"/>
<proteinExistence type="predicted"/>
<dbReference type="OrthoDB" id="338843at2"/>
<sequence>MAHKKGILIILTLIFPLSIITGNIFLFNSTNNKIATFTVKPPFLAFDFTNSYLTKSDSRITNLLDRNAATTWTKVRNSIRKEDFQLELRQTHHLSQGKPRITNWKYLEVRSCPETNGNLKIGLVLRESIDMDKELRMPKDEIKGERILKFSESKQFKIPLEIYYKPLESAEFPQKMFIWTIFGTWIEDKNKHSKGGKFCLEDVWLSEE</sequence>
<name>A0A1D7V0G6_9LEPT</name>
<evidence type="ECO:0000256" key="1">
    <source>
        <dbReference type="SAM" id="Phobius"/>
    </source>
</evidence>
<dbReference type="EMBL" id="CP015217">
    <property type="protein sequence ID" value="AOP35323.1"/>
    <property type="molecule type" value="Genomic_DNA"/>
</dbReference>
<feature type="transmembrane region" description="Helical" evidence="1">
    <location>
        <begin position="7"/>
        <end position="27"/>
    </location>
</feature>
<reference evidence="2 3" key="1">
    <citation type="submission" date="2016-04" db="EMBL/GenBank/DDBJ databases">
        <title>Complete genome seqeunce of Leptospira alstonii serovar Room22.</title>
        <authorList>
            <person name="Nally J.E."/>
            <person name="Bayles D.O."/>
            <person name="Hurley D."/>
            <person name="Fanning S."/>
            <person name="McMahon B.J."/>
            <person name="Arent Z."/>
        </authorList>
    </citation>
    <scope>NUCLEOTIDE SEQUENCE [LARGE SCALE GENOMIC DNA]</scope>
    <source>
        <strain evidence="2 3">GWTS #1</strain>
    </source>
</reference>
<keyword evidence="1" id="KW-0812">Transmembrane</keyword>
<evidence type="ECO:0000313" key="3">
    <source>
        <dbReference type="Proteomes" id="UP000094197"/>
    </source>
</evidence>
<keyword evidence="1" id="KW-1133">Transmembrane helix</keyword>
<evidence type="ECO:0000313" key="2">
    <source>
        <dbReference type="EMBL" id="AOP35323.1"/>
    </source>
</evidence>
<dbReference type="Proteomes" id="UP000094197">
    <property type="component" value="Chromosome 1"/>
</dbReference>
<keyword evidence="3" id="KW-1185">Reference proteome</keyword>
<keyword evidence="1" id="KW-0472">Membrane</keyword>
<gene>
    <name evidence="2" type="ORF">A0128_16615</name>
</gene>